<reference evidence="2 3" key="1">
    <citation type="journal article" date="2016" name="Int. J. Syst. Evol. Microbiol.">
        <title>Nocardioides albidus sp. nov., an actinobacterium isolated from garden soil.</title>
        <authorList>
            <person name="Singh H."/>
            <person name="Du J."/>
            <person name="Trinh H."/>
            <person name="Won K."/>
            <person name="Yang J.E."/>
            <person name="Yin C."/>
            <person name="Kook M."/>
            <person name="Yi T.H."/>
        </authorList>
    </citation>
    <scope>NUCLEOTIDE SEQUENCE [LARGE SCALE GENOMIC DNA]</scope>
    <source>
        <strain evidence="2 3">CCTCC AB 2015297</strain>
    </source>
</reference>
<keyword evidence="3" id="KW-1185">Reference proteome</keyword>
<gene>
    <name evidence="2" type="ORF">FHP29_10820</name>
</gene>
<organism evidence="2 3">
    <name type="scientific">Nocardioides albidus</name>
    <dbReference type="NCBI Taxonomy" id="1517589"/>
    <lineage>
        <taxon>Bacteria</taxon>
        <taxon>Bacillati</taxon>
        <taxon>Actinomycetota</taxon>
        <taxon>Actinomycetes</taxon>
        <taxon>Propionibacteriales</taxon>
        <taxon>Nocardioidaceae</taxon>
        <taxon>Nocardioides</taxon>
    </lineage>
</organism>
<protein>
    <submittedName>
        <fullName evidence="2">Type IV toxin-antitoxin system AbiEi family antitoxin domain-containing protein</fullName>
    </submittedName>
</protein>
<dbReference type="RefSeq" id="WP_139622873.1">
    <property type="nucleotide sequence ID" value="NZ_VDMP01000023.1"/>
</dbReference>
<evidence type="ECO:0000313" key="3">
    <source>
        <dbReference type="Proteomes" id="UP000313231"/>
    </source>
</evidence>
<dbReference type="Pfam" id="PF13338">
    <property type="entry name" value="AbiEi_4"/>
    <property type="match status" value="1"/>
</dbReference>
<dbReference type="EMBL" id="VDMP01000023">
    <property type="protein sequence ID" value="TNM40527.1"/>
    <property type="molecule type" value="Genomic_DNA"/>
</dbReference>
<dbReference type="OrthoDB" id="5143202at2"/>
<feature type="domain" description="AbiEi antitoxin N-terminal" evidence="1">
    <location>
        <begin position="12"/>
        <end position="49"/>
    </location>
</feature>
<evidence type="ECO:0000313" key="2">
    <source>
        <dbReference type="EMBL" id="TNM40527.1"/>
    </source>
</evidence>
<dbReference type="AlphaFoldDB" id="A0A5C4VXA7"/>
<dbReference type="Proteomes" id="UP000313231">
    <property type="component" value="Unassembled WGS sequence"/>
</dbReference>
<accession>A0A5C4VXA7</accession>
<sequence>MDPLRILTAECGFFTTAEARSAGYADKDLTRMVRAGQWIRFRRGFYAFADEWASWDDLARHLVRCRAVLRSLGDTVALSHGSGVIAHGIDSWGLDLRRVHVTRLDGAQGRIEGDVVHHEGLAVEDDVMATEFGQVMRPERCVLEAASRLPNEPALCVLDAGLRSKLFDEQTLRARHTQMQSWPYMQHLQIVVRMADGRSGSVGESRGRWWFRVLGFPAPELQWEVKDADGRLLGICDWAWPEFKTFGEFDGAFKFGRLLKPGQQPGDVVFEEKKREDAIREATQFVVVRFIWVDYDRPRLMARRLERWVPRFRHSAS</sequence>
<dbReference type="InterPro" id="IPR025159">
    <property type="entry name" value="AbiEi_N"/>
</dbReference>
<proteinExistence type="predicted"/>
<name>A0A5C4VXA7_9ACTN</name>
<comment type="caution">
    <text evidence="2">The sequence shown here is derived from an EMBL/GenBank/DDBJ whole genome shotgun (WGS) entry which is preliminary data.</text>
</comment>
<evidence type="ECO:0000259" key="1">
    <source>
        <dbReference type="Pfam" id="PF13338"/>
    </source>
</evidence>